<evidence type="ECO:0000313" key="7">
    <source>
        <dbReference type="Proteomes" id="UP000241167"/>
    </source>
</evidence>
<dbReference type="Pfam" id="PF00486">
    <property type="entry name" value="Trans_reg_C"/>
    <property type="match status" value="1"/>
</dbReference>
<feature type="DNA-binding region" description="OmpR/PhoB-type" evidence="3">
    <location>
        <begin position="128"/>
        <end position="227"/>
    </location>
</feature>
<dbReference type="SMART" id="SM00862">
    <property type="entry name" value="Trans_reg_C"/>
    <property type="match status" value="1"/>
</dbReference>
<gene>
    <name evidence="6" type="ORF">C7I55_21660</name>
</gene>
<dbReference type="InterPro" id="IPR001867">
    <property type="entry name" value="OmpR/PhoB-type_DNA-bd"/>
</dbReference>
<evidence type="ECO:0000256" key="3">
    <source>
        <dbReference type="PROSITE-ProRule" id="PRU01091"/>
    </source>
</evidence>
<protein>
    <submittedName>
        <fullName evidence="6">DNA-binding response regulator</fullName>
    </submittedName>
</protein>
<name>A0A2P7QI75_9SPHN</name>
<feature type="domain" description="Response regulatory" evidence="4">
    <location>
        <begin position="5"/>
        <end position="118"/>
    </location>
</feature>
<dbReference type="PANTHER" id="PTHR48111:SF50">
    <property type="entry name" value="KDP OPERON TRANSCRIPTIONAL REGULATORY PROTEIN KDPE"/>
    <property type="match status" value="1"/>
</dbReference>
<organism evidence="6 7">
    <name type="scientific">Allosphingosinicella deserti</name>
    <dbReference type="NCBI Taxonomy" id="2116704"/>
    <lineage>
        <taxon>Bacteria</taxon>
        <taxon>Pseudomonadati</taxon>
        <taxon>Pseudomonadota</taxon>
        <taxon>Alphaproteobacteria</taxon>
        <taxon>Sphingomonadales</taxon>
        <taxon>Sphingomonadaceae</taxon>
        <taxon>Allosphingosinicella</taxon>
    </lineage>
</organism>
<reference evidence="6 7" key="1">
    <citation type="submission" date="2018-03" db="EMBL/GenBank/DDBJ databases">
        <title>The draft genome of Sphingosinicella sp. GL-C-18.</title>
        <authorList>
            <person name="Liu L."/>
            <person name="Li L."/>
            <person name="Liang L."/>
            <person name="Zhang X."/>
            <person name="Wang T."/>
        </authorList>
    </citation>
    <scope>NUCLEOTIDE SEQUENCE [LARGE SCALE GENOMIC DNA]</scope>
    <source>
        <strain evidence="6 7">GL-C-18</strain>
    </source>
</reference>
<comment type="caution">
    <text evidence="6">The sequence shown here is derived from an EMBL/GenBank/DDBJ whole genome shotgun (WGS) entry which is preliminary data.</text>
</comment>
<keyword evidence="1 3" id="KW-0238">DNA-binding</keyword>
<keyword evidence="7" id="KW-1185">Reference proteome</keyword>
<evidence type="ECO:0000256" key="2">
    <source>
        <dbReference type="PROSITE-ProRule" id="PRU00169"/>
    </source>
</evidence>
<dbReference type="GO" id="GO:0032993">
    <property type="term" value="C:protein-DNA complex"/>
    <property type="evidence" value="ECO:0007669"/>
    <property type="project" value="TreeGrafter"/>
</dbReference>
<dbReference type="GO" id="GO:0000156">
    <property type="term" value="F:phosphorelay response regulator activity"/>
    <property type="evidence" value="ECO:0007669"/>
    <property type="project" value="TreeGrafter"/>
</dbReference>
<dbReference type="PROSITE" id="PS50110">
    <property type="entry name" value="RESPONSE_REGULATORY"/>
    <property type="match status" value="1"/>
</dbReference>
<feature type="modified residue" description="4-aspartylphosphate" evidence="2">
    <location>
        <position position="54"/>
    </location>
</feature>
<evidence type="ECO:0000313" key="6">
    <source>
        <dbReference type="EMBL" id="PSJ37672.1"/>
    </source>
</evidence>
<keyword evidence="2" id="KW-0597">Phosphoprotein</keyword>
<dbReference type="AlphaFoldDB" id="A0A2P7QI75"/>
<dbReference type="Gene3D" id="1.10.10.10">
    <property type="entry name" value="Winged helix-like DNA-binding domain superfamily/Winged helix DNA-binding domain"/>
    <property type="match status" value="1"/>
</dbReference>
<dbReference type="PANTHER" id="PTHR48111">
    <property type="entry name" value="REGULATOR OF RPOS"/>
    <property type="match status" value="1"/>
</dbReference>
<dbReference type="Proteomes" id="UP000241167">
    <property type="component" value="Unassembled WGS sequence"/>
</dbReference>
<evidence type="ECO:0000256" key="1">
    <source>
        <dbReference type="ARBA" id="ARBA00023125"/>
    </source>
</evidence>
<dbReference type="Gene3D" id="6.10.250.690">
    <property type="match status" value="1"/>
</dbReference>
<dbReference type="InterPro" id="IPR011006">
    <property type="entry name" value="CheY-like_superfamily"/>
</dbReference>
<dbReference type="SUPFAM" id="SSF52172">
    <property type="entry name" value="CheY-like"/>
    <property type="match status" value="1"/>
</dbReference>
<dbReference type="GO" id="GO:0005829">
    <property type="term" value="C:cytosol"/>
    <property type="evidence" value="ECO:0007669"/>
    <property type="project" value="TreeGrafter"/>
</dbReference>
<dbReference type="CDD" id="cd00383">
    <property type="entry name" value="trans_reg_C"/>
    <property type="match status" value="1"/>
</dbReference>
<dbReference type="EMBL" id="PXYI01000008">
    <property type="protein sequence ID" value="PSJ37672.1"/>
    <property type="molecule type" value="Genomic_DNA"/>
</dbReference>
<evidence type="ECO:0000259" key="5">
    <source>
        <dbReference type="PROSITE" id="PS51755"/>
    </source>
</evidence>
<proteinExistence type="predicted"/>
<dbReference type="GO" id="GO:0000976">
    <property type="term" value="F:transcription cis-regulatory region binding"/>
    <property type="evidence" value="ECO:0007669"/>
    <property type="project" value="TreeGrafter"/>
</dbReference>
<dbReference type="Gene3D" id="3.40.50.2300">
    <property type="match status" value="1"/>
</dbReference>
<dbReference type="InterPro" id="IPR001789">
    <property type="entry name" value="Sig_transdc_resp-reg_receiver"/>
</dbReference>
<dbReference type="GO" id="GO:0006355">
    <property type="term" value="P:regulation of DNA-templated transcription"/>
    <property type="evidence" value="ECO:0007669"/>
    <property type="project" value="InterPro"/>
</dbReference>
<dbReference type="InterPro" id="IPR039420">
    <property type="entry name" value="WalR-like"/>
</dbReference>
<dbReference type="OrthoDB" id="9802426at2"/>
<dbReference type="InterPro" id="IPR036388">
    <property type="entry name" value="WH-like_DNA-bd_sf"/>
</dbReference>
<sequence>MSGPRILIVDDELQIRRLLQATLARGGYQALEATNAAEALVQARTSAPDAVLLDLGLPDRDGLEIVPLLRKAGNAPILVISARDDTDQKVAALDLGAVDYVTKPFDSEEVLARLRAALRERVLAQGATAKVRAGSIVIDLPNRIVTRENAEIHLTRKEFAVLEQLALHPGRVVTHQRVLAAAWPHERDHRIDYLRIVVRNLRQKLEDDPARPAILVNELGIGYRLMADT</sequence>
<evidence type="ECO:0000259" key="4">
    <source>
        <dbReference type="PROSITE" id="PS50110"/>
    </source>
</evidence>
<dbReference type="SMART" id="SM00448">
    <property type="entry name" value="REC"/>
    <property type="match status" value="1"/>
</dbReference>
<accession>A0A2P7QI75</accession>
<dbReference type="Pfam" id="PF00072">
    <property type="entry name" value="Response_reg"/>
    <property type="match status" value="1"/>
</dbReference>
<dbReference type="RefSeq" id="WP_106515116.1">
    <property type="nucleotide sequence ID" value="NZ_PXYI01000008.1"/>
</dbReference>
<dbReference type="PROSITE" id="PS51755">
    <property type="entry name" value="OMPR_PHOB"/>
    <property type="match status" value="1"/>
</dbReference>
<feature type="domain" description="OmpR/PhoB-type" evidence="5">
    <location>
        <begin position="128"/>
        <end position="227"/>
    </location>
</feature>